<dbReference type="EMBL" id="SOHM01000009">
    <property type="protein sequence ID" value="TFD93034.1"/>
    <property type="molecule type" value="Genomic_DNA"/>
</dbReference>
<gene>
    <name evidence="3" type="ORF">E3T61_05525</name>
</gene>
<dbReference type="OrthoDB" id="5241786at2"/>
<feature type="region of interest" description="Disordered" evidence="1">
    <location>
        <begin position="186"/>
        <end position="205"/>
    </location>
</feature>
<organism evidence="3 4">
    <name type="scientific">Cryobacterium lactosi</name>
    <dbReference type="NCBI Taxonomy" id="1259202"/>
    <lineage>
        <taxon>Bacteria</taxon>
        <taxon>Bacillati</taxon>
        <taxon>Actinomycetota</taxon>
        <taxon>Actinomycetes</taxon>
        <taxon>Micrococcales</taxon>
        <taxon>Microbacteriaceae</taxon>
        <taxon>Cryobacterium</taxon>
    </lineage>
</organism>
<reference evidence="3 4" key="1">
    <citation type="submission" date="2019-03" db="EMBL/GenBank/DDBJ databases">
        <title>Genomics of glacier-inhabiting Cryobacterium strains.</title>
        <authorList>
            <person name="Liu Q."/>
            <person name="Xin Y.-H."/>
        </authorList>
    </citation>
    <scope>NUCLEOTIDE SEQUENCE [LARGE SCALE GENOMIC DNA]</scope>
    <source>
        <strain evidence="3 4">Sr59</strain>
    </source>
</reference>
<keyword evidence="4" id="KW-1185">Reference proteome</keyword>
<accession>A0A4R9BWQ6</accession>
<dbReference type="RefSeq" id="WP_134639908.1">
    <property type="nucleotide sequence ID" value="NZ_SOHM01000009.1"/>
</dbReference>
<proteinExistence type="predicted"/>
<keyword evidence="2" id="KW-0812">Transmembrane</keyword>
<keyword evidence="2" id="KW-1133">Transmembrane helix</keyword>
<comment type="caution">
    <text evidence="3">The sequence shown here is derived from an EMBL/GenBank/DDBJ whole genome shotgun (WGS) entry which is preliminary data.</text>
</comment>
<dbReference type="AlphaFoldDB" id="A0A4R9BWQ6"/>
<dbReference type="CDD" id="cd06462">
    <property type="entry name" value="Peptidase_S24_S26"/>
    <property type="match status" value="1"/>
</dbReference>
<protein>
    <recommendedName>
        <fullName evidence="5">Signal peptidase I</fullName>
    </recommendedName>
</protein>
<feature type="transmembrane region" description="Helical" evidence="2">
    <location>
        <begin position="205"/>
        <end position="227"/>
    </location>
</feature>
<name>A0A4R9BWQ6_9MICO</name>
<evidence type="ECO:0000313" key="4">
    <source>
        <dbReference type="Proteomes" id="UP000298468"/>
    </source>
</evidence>
<dbReference type="InterPro" id="IPR036286">
    <property type="entry name" value="LexA/Signal_pep-like_sf"/>
</dbReference>
<evidence type="ECO:0000313" key="3">
    <source>
        <dbReference type="EMBL" id="TFD93034.1"/>
    </source>
</evidence>
<evidence type="ECO:0000256" key="2">
    <source>
        <dbReference type="SAM" id="Phobius"/>
    </source>
</evidence>
<keyword evidence="2" id="KW-0472">Membrane</keyword>
<dbReference type="Proteomes" id="UP000298468">
    <property type="component" value="Unassembled WGS sequence"/>
</dbReference>
<sequence length="970" mass="93948">MSLDSGSTDSTVGPQPRAARGGWGFLTIATLSRAYLVLMLALGACATLPMLTGLTGSIVQSGSMEPLISTGDIVLSETMEADTPPPLGRVVSFPAPAGSATVGTVLHRVIGANEDGSLITAGDANASVDSSPLDRTDIISQAQLLIPWIGLPAFWLTTTAITPLAIWLVATAAAVVIVALDGAAHPRRPRRGHLRPSRGGRGPRVPPAELVALSVVATLIAATAVAAPPTEATAAFSATTTMAGSSWETAGPATQLAFTTAPSGSTGGVTWARQPVVSIQNAEGETTSSTASVALTLTNPAGATLACAANPVAAVSGRATFAGCRIDRAGTYTLTARSGALPTARSTTFTITTGPAAKLAYTAQPGSTGVDTAFAVQPVLAIQDAGGNTVSSTAAVTLGLTNAAGASLTCTTNPRTAVAGTATFAGCKITKPGNYTLAATAAGLTAAVSGSVVISAGPAARLVFTTSPAGATGGIAFGTQPVVAVQDAGGNPVATAAPVTLAITTPAGASLACNANPATGTGTVAFAGCSIGRAGTYTLTASSGTLAAAVSASFTVTVGPAAKLAFTSVPSTTGYNTAFDTQPKVAIQDAGGNTVASTAAVTLKLTTAAGATLSCVTNPRAAVSGIATFSGCKINTAGSYTLTATSGVLTPAVSGSVTITPGPATKLAFSANPSGSTGGVAFSGQPTVVVQDAGGNTATSTTGVTLSLVNANGAVLTCTTNPVSPVSGVAAFAGCAVDRAGTYTLRAVSGGLTAATSTSFTVATGPAARLVFVSSPGSTTSGTTFSNSPAVMLQDAGGNTVTATGQAGLALTTAAGATLRCTTNPVSATFGLAFIFAGCSVDKAGTYTLTATAGTLTAVSPAFTITPGAASKVVFSASPSGGSVNQVWGTQPSVSIQDSSGNVVASSAAVTVRLTTPAGATLTCTSNPRAAVSGVATFAGCKTNSSGTFTLTATSGTLAAGVSPAFTIAR</sequence>
<feature type="compositionally biased region" description="Basic residues" evidence="1">
    <location>
        <begin position="186"/>
        <end position="198"/>
    </location>
</feature>
<evidence type="ECO:0008006" key="5">
    <source>
        <dbReference type="Google" id="ProtNLM"/>
    </source>
</evidence>
<dbReference type="SUPFAM" id="SSF51306">
    <property type="entry name" value="LexA/Signal peptidase"/>
    <property type="match status" value="1"/>
</dbReference>
<feature type="transmembrane region" description="Helical" evidence="2">
    <location>
        <begin position="164"/>
        <end position="184"/>
    </location>
</feature>
<evidence type="ECO:0000256" key="1">
    <source>
        <dbReference type="SAM" id="MobiDB-lite"/>
    </source>
</evidence>